<dbReference type="CDD" id="cd06558">
    <property type="entry name" value="crotonase-like"/>
    <property type="match status" value="1"/>
</dbReference>
<dbReference type="PANTHER" id="PTHR43459">
    <property type="entry name" value="ENOYL-COA HYDRATASE"/>
    <property type="match status" value="1"/>
</dbReference>
<name>A0ABZ1YWI1_9NOCA</name>
<dbReference type="Gene3D" id="3.90.226.10">
    <property type="entry name" value="2-enoyl-CoA Hydratase, Chain A, domain 1"/>
    <property type="match status" value="1"/>
</dbReference>
<protein>
    <submittedName>
        <fullName evidence="8">Enoyl-CoA hydratase-related protein</fullName>
    </submittedName>
</protein>
<evidence type="ECO:0000256" key="6">
    <source>
        <dbReference type="RuleBase" id="RU003707"/>
    </source>
</evidence>
<keyword evidence="3" id="KW-0276">Fatty acid metabolism</keyword>
<comment type="similarity">
    <text evidence="2 6">Belongs to the enoyl-CoA hydratase/isomerase family.</text>
</comment>
<evidence type="ECO:0000256" key="1">
    <source>
        <dbReference type="ARBA" id="ARBA00002994"/>
    </source>
</evidence>
<evidence type="ECO:0000313" key="9">
    <source>
        <dbReference type="Proteomes" id="UP001432062"/>
    </source>
</evidence>
<comment type="catalytic activity">
    <reaction evidence="5">
        <text>a 4-saturated-(3S)-3-hydroxyacyl-CoA = a (3E)-enoyl-CoA + H2O</text>
        <dbReference type="Rhea" id="RHEA:20724"/>
        <dbReference type="ChEBI" id="CHEBI:15377"/>
        <dbReference type="ChEBI" id="CHEBI:58521"/>
        <dbReference type="ChEBI" id="CHEBI:137480"/>
        <dbReference type="EC" id="4.2.1.17"/>
    </reaction>
</comment>
<reference evidence="8" key="1">
    <citation type="submission" date="2022-10" db="EMBL/GenBank/DDBJ databases">
        <title>The complete genomes of actinobacterial strains from the NBC collection.</title>
        <authorList>
            <person name="Joergensen T.S."/>
            <person name="Alvarez Arevalo M."/>
            <person name="Sterndorff E.B."/>
            <person name="Faurdal D."/>
            <person name="Vuksanovic O."/>
            <person name="Mourched A.-S."/>
            <person name="Charusanti P."/>
            <person name="Shaw S."/>
            <person name="Blin K."/>
            <person name="Weber T."/>
        </authorList>
    </citation>
    <scope>NUCLEOTIDE SEQUENCE</scope>
    <source>
        <strain evidence="8">NBC_01482</strain>
    </source>
</reference>
<evidence type="ECO:0000256" key="3">
    <source>
        <dbReference type="ARBA" id="ARBA00022832"/>
    </source>
</evidence>
<sequence length="277" mass="29407">MLSSLLTEDRDGVRILTLNRPHRKNAIDAELWQALADALRAAAADRTVRALVLTGAGGAFCSGADISVPDNGHPIYRMRALTDVALLLHELPMPTVAKVSGVAVGAGWNLALGCDLVVATPESRFSQIFARRGLSLDLGGSWLLPKLVGLQQAKRLALLGEMIDAEQARELNLVTWVVPVDEIDVYVTDLAARLAAGPPVALAQTKALLNAGVDHTLREALAGEAAAQGLNFATSDAPEAFAAFAEKREPQFDGRWTVHRPPVRGADRSEQGSTADA</sequence>
<dbReference type="Pfam" id="PF00378">
    <property type="entry name" value="ECH_1"/>
    <property type="match status" value="1"/>
</dbReference>
<keyword evidence="3" id="KW-0443">Lipid metabolism</keyword>
<dbReference type="PANTHER" id="PTHR43459:SF1">
    <property type="entry name" value="EG:BACN32G11.4 PROTEIN"/>
    <property type="match status" value="1"/>
</dbReference>
<dbReference type="InterPro" id="IPR029045">
    <property type="entry name" value="ClpP/crotonase-like_dom_sf"/>
</dbReference>
<dbReference type="InterPro" id="IPR018376">
    <property type="entry name" value="Enoyl-CoA_hyd/isom_CS"/>
</dbReference>
<dbReference type="RefSeq" id="WP_327100710.1">
    <property type="nucleotide sequence ID" value="NZ_CP109149.1"/>
</dbReference>
<evidence type="ECO:0000256" key="7">
    <source>
        <dbReference type="SAM" id="MobiDB-lite"/>
    </source>
</evidence>
<feature type="region of interest" description="Disordered" evidence="7">
    <location>
        <begin position="252"/>
        <end position="277"/>
    </location>
</feature>
<comment type="function">
    <text evidence="1">Could possibly oxidize fatty acids using specific components.</text>
</comment>
<dbReference type="Gene3D" id="1.10.12.10">
    <property type="entry name" value="Lyase 2-enoyl-coa Hydratase, Chain A, domain 2"/>
    <property type="match status" value="1"/>
</dbReference>
<dbReference type="InterPro" id="IPR014748">
    <property type="entry name" value="Enoyl-CoA_hydra_C"/>
</dbReference>
<evidence type="ECO:0000256" key="4">
    <source>
        <dbReference type="ARBA" id="ARBA00023709"/>
    </source>
</evidence>
<comment type="catalytic activity">
    <reaction evidence="4">
        <text>a (3S)-3-hydroxyacyl-CoA = a (2E)-enoyl-CoA + H2O</text>
        <dbReference type="Rhea" id="RHEA:16105"/>
        <dbReference type="ChEBI" id="CHEBI:15377"/>
        <dbReference type="ChEBI" id="CHEBI:57318"/>
        <dbReference type="ChEBI" id="CHEBI:58856"/>
        <dbReference type="EC" id="4.2.1.17"/>
    </reaction>
</comment>
<accession>A0ABZ1YWI1</accession>
<dbReference type="Proteomes" id="UP001432062">
    <property type="component" value="Chromosome"/>
</dbReference>
<organism evidence="8 9">
    <name type="scientific">Nocardia vinacea</name>
    <dbReference type="NCBI Taxonomy" id="96468"/>
    <lineage>
        <taxon>Bacteria</taxon>
        <taxon>Bacillati</taxon>
        <taxon>Actinomycetota</taxon>
        <taxon>Actinomycetes</taxon>
        <taxon>Mycobacteriales</taxon>
        <taxon>Nocardiaceae</taxon>
        <taxon>Nocardia</taxon>
    </lineage>
</organism>
<gene>
    <name evidence="8" type="ORF">OG563_05290</name>
</gene>
<dbReference type="InterPro" id="IPR001753">
    <property type="entry name" value="Enoyl-CoA_hydra/iso"/>
</dbReference>
<evidence type="ECO:0000256" key="2">
    <source>
        <dbReference type="ARBA" id="ARBA00005254"/>
    </source>
</evidence>
<dbReference type="PROSITE" id="PS00166">
    <property type="entry name" value="ENOYL_COA_HYDRATASE"/>
    <property type="match status" value="1"/>
</dbReference>
<proteinExistence type="inferred from homology"/>
<keyword evidence="9" id="KW-1185">Reference proteome</keyword>
<evidence type="ECO:0000256" key="5">
    <source>
        <dbReference type="ARBA" id="ARBA00023717"/>
    </source>
</evidence>
<evidence type="ECO:0000313" key="8">
    <source>
        <dbReference type="EMBL" id="WUV47652.1"/>
    </source>
</evidence>
<dbReference type="EMBL" id="CP109441">
    <property type="protein sequence ID" value="WUV47652.1"/>
    <property type="molecule type" value="Genomic_DNA"/>
</dbReference>
<dbReference type="SUPFAM" id="SSF52096">
    <property type="entry name" value="ClpP/crotonase"/>
    <property type="match status" value="1"/>
</dbReference>